<dbReference type="PANTHER" id="PTHR10629:SF50">
    <property type="entry name" value="DNA (CYTOSINE-5)-METHYLTRANSFERASE CMT3"/>
    <property type="match status" value="1"/>
</dbReference>
<sequence>MNLFGKENVANDGTNDDSDSDEVDGEDKEVFEVEKILAICYSESYFKVCRKVHTRDVVAKEVISMEFEMNTIAYYEGHNLKLEEKLLLKYAIFDFPDVENDEHWDEIPYNETPQTEFQMLIRYGKDKLLGPPKKKQLDCVLYNHRPLELNNDDSEHVYYYKLGGPVKERHIQVGNVIVVPVARALGYALSSTCQGSSGINEPLFRLPPKFSNISRVCSSAAAEDDA</sequence>
<dbReference type="InterPro" id="IPR050390">
    <property type="entry name" value="C5-Methyltransferase"/>
</dbReference>
<name>A0A7N2R563_QUELO</name>
<reference evidence="2" key="2">
    <citation type="submission" date="2021-01" db="UniProtKB">
        <authorList>
            <consortium name="EnsemblPlants"/>
        </authorList>
    </citation>
    <scope>IDENTIFICATION</scope>
</reference>
<dbReference type="InterPro" id="IPR029063">
    <property type="entry name" value="SAM-dependent_MTases_sf"/>
</dbReference>
<reference evidence="2 3" key="1">
    <citation type="journal article" date="2016" name="G3 (Bethesda)">
        <title>First Draft Assembly and Annotation of the Genome of a California Endemic Oak Quercus lobata Nee (Fagaceae).</title>
        <authorList>
            <person name="Sork V.L."/>
            <person name="Fitz-Gibbon S.T."/>
            <person name="Puiu D."/>
            <person name="Crepeau M."/>
            <person name="Gugger P.F."/>
            <person name="Sherman R."/>
            <person name="Stevens K."/>
            <person name="Langley C.H."/>
            <person name="Pellegrini M."/>
            <person name="Salzberg S.L."/>
        </authorList>
    </citation>
    <scope>NUCLEOTIDE SEQUENCE [LARGE SCALE GENOMIC DNA]</scope>
    <source>
        <strain evidence="2 3">cv. SW786</strain>
    </source>
</reference>
<evidence type="ECO:0000256" key="1">
    <source>
        <dbReference type="SAM" id="MobiDB-lite"/>
    </source>
</evidence>
<feature type="region of interest" description="Disordered" evidence="1">
    <location>
        <begin position="1"/>
        <end position="26"/>
    </location>
</feature>
<dbReference type="Proteomes" id="UP000594261">
    <property type="component" value="Chromosome 5"/>
</dbReference>
<feature type="compositionally biased region" description="Acidic residues" evidence="1">
    <location>
        <begin position="14"/>
        <end position="26"/>
    </location>
</feature>
<dbReference type="EnsemblPlants" id="QL05p058536:mrna">
    <property type="protein sequence ID" value="QL05p058536:mrna"/>
    <property type="gene ID" value="QL05p058536"/>
</dbReference>
<dbReference type="GO" id="GO:0003886">
    <property type="term" value="F:DNA (cytosine-5-)-methyltransferase activity"/>
    <property type="evidence" value="ECO:0007669"/>
    <property type="project" value="TreeGrafter"/>
</dbReference>
<dbReference type="Gene3D" id="3.40.50.150">
    <property type="entry name" value="Vaccinia Virus protein VP39"/>
    <property type="match status" value="1"/>
</dbReference>
<dbReference type="EMBL" id="LRBV02000005">
    <property type="status" value="NOT_ANNOTATED_CDS"/>
    <property type="molecule type" value="Genomic_DNA"/>
</dbReference>
<dbReference type="GO" id="GO:0003677">
    <property type="term" value="F:DNA binding"/>
    <property type="evidence" value="ECO:0007669"/>
    <property type="project" value="TreeGrafter"/>
</dbReference>
<dbReference type="PANTHER" id="PTHR10629">
    <property type="entry name" value="CYTOSINE-SPECIFIC METHYLTRANSFERASE"/>
    <property type="match status" value="1"/>
</dbReference>
<evidence type="ECO:0000313" key="3">
    <source>
        <dbReference type="Proteomes" id="UP000594261"/>
    </source>
</evidence>
<organism evidence="2 3">
    <name type="scientific">Quercus lobata</name>
    <name type="common">Valley oak</name>
    <dbReference type="NCBI Taxonomy" id="97700"/>
    <lineage>
        <taxon>Eukaryota</taxon>
        <taxon>Viridiplantae</taxon>
        <taxon>Streptophyta</taxon>
        <taxon>Embryophyta</taxon>
        <taxon>Tracheophyta</taxon>
        <taxon>Spermatophyta</taxon>
        <taxon>Magnoliopsida</taxon>
        <taxon>eudicotyledons</taxon>
        <taxon>Gunneridae</taxon>
        <taxon>Pentapetalae</taxon>
        <taxon>rosids</taxon>
        <taxon>fabids</taxon>
        <taxon>Fagales</taxon>
        <taxon>Fagaceae</taxon>
        <taxon>Quercus</taxon>
    </lineage>
</organism>
<dbReference type="Gramene" id="QL05p058536:mrna">
    <property type="protein sequence ID" value="QL05p058536:mrna"/>
    <property type="gene ID" value="QL05p058536"/>
</dbReference>
<keyword evidence="3" id="KW-1185">Reference proteome</keyword>
<dbReference type="AlphaFoldDB" id="A0A7N2R563"/>
<dbReference type="InParanoid" id="A0A7N2R563"/>
<evidence type="ECO:0000313" key="2">
    <source>
        <dbReference type="EnsemblPlants" id="QL05p058536:mrna"/>
    </source>
</evidence>
<dbReference type="GO" id="GO:0005634">
    <property type="term" value="C:nucleus"/>
    <property type="evidence" value="ECO:0007669"/>
    <property type="project" value="TreeGrafter"/>
</dbReference>
<dbReference type="GO" id="GO:0044027">
    <property type="term" value="P:negative regulation of gene expression via chromosomal CpG island methylation"/>
    <property type="evidence" value="ECO:0007669"/>
    <property type="project" value="TreeGrafter"/>
</dbReference>
<protein>
    <submittedName>
        <fullName evidence="2">Uncharacterized protein</fullName>
    </submittedName>
</protein>
<accession>A0A7N2R563</accession>
<proteinExistence type="predicted"/>